<name>A0A8H7D479_9AGAR</name>
<sequence length="199" mass="22962">MYHPYSAAASYIYTSGTTNSLQDLSTSQYSLEAPQNGPTRTLRNVQSADSLPLSSPYSPQNTMTWTTDSTWMTDDTFTQSQFSEDDWPSERNSKGPLLTARRRRIMHPYSHPTTSWIDEEPVPEMPVFAKSQVAVAAGTEVVPVRKPAFVPYEPRPFEDPEQERQREQDKARLSVSWRRKIQRRVRRALRRLKRLLEGL</sequence>
<gene>
    <name evidence="2" type="ORF">MSAN_01217400</name>
</gene>
<protein>
    <submittedName>
        <fullName evidence="2">Uncharacterized protein</fullName>
    </submittedName>
</protein>
<organism evidence="2 3">
    <name type="scientific">Mycena sanguinolenta</name>
    <dbReference type="NCBI Taxonomy" id="230812"/>
    <lineage>
        <taxon>Eukaryota</taxon>
        <taxon>Fungi</taxon>
        <taxon>Dikarya</taxon>
        <taxon>Basidiomycota</taxon>
        <taxon>Agaricomycotina</taxon>
        <taxon>Agaricomycetes</taxon>
        <taxon>Agaricomycetidae</taxon>
        <taxon>Agaricales</taxon>
        <taxon>Marasmiineae</taxon>
        <taxon>Mycenaceae</taxon>
        <taxon>Mycena</taxon>
    </lineage>
</organism>
<accession>A0A8H7D479</accession>
<comment type="caution">
    <text evidence="2">The sequence shown here is derived from an EMBL/GenBank/DDBJ whole genome shotgun (WGS) entry which is preliminary data.</text>
</comment>
<proteinExistence type="predicted"/>
<evidence type="ECO:0000256" key="1">
    <source>
        <dbReference type="SAM" id="MobiDB-lite"/>
    </source>
</evidence>
<evidence type="ECO:0000313" key="3">
    <source>
        <dbReference type="Proteomes" id="UP000623467"/>
    </source>
</evidence>
<feature type="region of interest" description="Disordered" evidence="1">
    <location>
        <begin position="151"/>
        <end position="173"/>
    </location>
</feature>
<dbReference type="OrthoDB" id="3048003at2759"/>
<evidence type="ECO:0000313" key="2">
    <source>
        <dbReference type="EMBL" id="KAF7358782.1"/>
    </source>
</evidence>
<keyword evidence="3" id="KW-1185">Reference proteome</keyword>
<dbReference type="EMBL" id="JACAZH010000009">
    <property type="protein sequence ID" value="KAF7358782.1"/>
    <property type="molecule type" value="Genomic_DNA"/>
</dbReference>
<reference evidence="2" key="1">
    <citation type="submission" date="2020-05" db="EMBL/GenBank/DDBJ databases">
        <title>Mycena genomes resolve the evolution of fungal bioluminescence.</title>
        <authorList>
            <person name="Tsai I.J."/>
        </authorList>
    </citation>
    <scope>NUCLEOTIDE SEQUENCE</scope>
    <source>
        <strain evidence="2">160909Yilan</strain>
    </source>
</reference>
<dbReference type="Proteomes" id="UP000623467">
    <property type="component" value="Unassembled WGS sequence"/>
</dbReference>
<feature type="compositionally biased region" description="Basic and acidic residues" evidence="1">
    <location>
        <begin position="155"/>
        <end position="172"/>
    </location>
</feature>
<dbReference type="AlphaFoldDB" id="A0A8H7D479"/>